<protein>
    <submittedName>
        <fullName evidence="2">Uncharacterized protein</fullName>
    </submittedName>
</protein>
<name>A0A0L8KZT7_9ACTN</name>
<organism evidence="2 3">
    <name type="scientific">Streptomyces resistomycificus</name>
    <dbReference type="NCBI Taxonomy" id="67356"/>
    <lineage>
        <taxon>Bacteria</taxon>
        <taxon>Bacillati</taxon>
        <taxon>Actinomycetota</taxon>
        <taxon>Actinomycetes</taxon>
        <taxon>Kitasatosporales</taxon>
        <taxon>Streptomycetaceae</taxon>
        <taxon>Streptomyces</taxon>
        <taxon>Streptomyces aurantiacus group</taxon>
    </lineage>
</organism>
<reference evidence="3" key="1">
    <citation type="submission" date="2015-07" db="EMBL/GenBank/DDBJ databases">
        <authorList>
            <person name="Ju K.-S."/>
            <person name="Doroghazi J.R."/>
            <person name="Metcalf W.W."/>
        </authorList>
    </citation>
    <scope>NUCLEOTIDE SEQUENCE [LARGE SCALE GENOMIC DNA]</scope>
    <source>
        <strain evidence="3">NRRL 2290</strain>
    </source>
</reference>
<keyword evidence="1" id="KW-0812">Transmembrane</keyword>
<keyword evidence="1" id="KW-0472">Membrane</keyword>
<comment type="caution">
    <text evidence="2">The sequence shown here is derived from an EMBL/GenBank/DDBJ whole genome shotgun (WGS) entry which is preliminary data.</text>
</comment>
<evidence type="ECO:0000256" key="1">
    <source>
        <dbReference type="SAM" id="Phobius"/>
    </source>
</evidence>
<keyword evidence="3" id="KW-1185">Reference proteome</keyword>
<sequence length="68" mass="7465">MPLGWTGEQQAGVKRWWQFATFFCALGVALSIFLIASGNARGWGVLAFFVLLWGGGAYALKAMKRSRP</sequence>
<dbReference type="Proteomes" id="UP000037251">
    <property type="component" value="Unassembled WGS sequence"/>
</dbReference>
<keyword evidence="1" id="KW-1133">Transmembrane helix</keyword>
<feature type="transmembrane region" description="Helical" evidence="1">
    <location>
        <begin position="42"/>
        <end position="60"/>
    </location>
</feature>
<accession>A0A0L8KZT7</accession>
<feature type="transmembrane region" description="Helical" evidence="1">
    <location>
        <begin position="16"/>
        <end position="36"/>
    </location>
</feature>
<proteinExistence type="predicted"/>
<dbReference type="PATRIC" id="fig|67356.5.peg.6569"/>
<dbReference type="AlphaFoldDB" id="A0A0L8KZT7"/>
<dbReference type="EMBL" id="LGUS01000197">
    <property type="protein sequence ID" value="KOG31346.1"/>
    <property type="molecule type" value="Genomic_DNA"/>
</dbReference>
<evidence type="ECO:0000313" key="3">
    <source>
        <dbReference type="Proteomes" id="UP000037251"/>
    </source>
</evidence>
<evidence type="ECO:0000313" key="2">
    <source>
        <dbReference type="EMBL" id="KOG31346.1"/>
    </source>
</evidence>
<gene>
    <name evidence="2" type="ORF">ADK37_30700</name>
</gene>